<dbReference type="EnsemblMetazoa" id="XM_795709">
    <property type="protein sequence ID" value="XP_800802"/>
    <property type="gene ID" value="LOC594204"/>
</dbReference>
<keyword evidence="4" id="KW-1185">Reference proteome</keyword>
<accession>A0A7M7RG59</accession>
<evidence type="ECO:0000313" key="4">
    <source>
        <dbReference type="Proteomes" id="UP000007110"/>
    </source>
</evidence>
<dbReference type="RefSeq" id="XP_800802.3">
    <property type="nucleotide sequence ID" value="XM_795709.5"/>
</dbReference>
<keyword evidence="2" id="KW-0732">Signal</keyword>
<evidence type="ECO:0000256" key="1">
    <source>
        <dbReference type="SAM" id="MobiDB-lite"/>
    </source>
</evidence>
<feature type="chain" id="PRO_5029640144" evidence="2">
    <location>
        <begin position="23"/>
        <end position="165"/>
    </location>
</feature>
<proteinExistence type="predicted"/>
<evidence type="ECO:0000313" key="3">
    <source>
        <dbReference type="EnsemblMetazoa" id="XP_800802"/>
    </source>
</evidence>
<dbReference type="InParanoid" id="A0A7M7RG59"/>
<dbReference type="GeneID" id="594204"/>
<dbReference type="KEGG" id="spu:594204"/>
<reference evidence="4" key="1">
    <citation type="submission" date="2015-02" db="EMBL/GenBank/DDBJ databases">
        <title>Genome sequencing for Strongylocentrotus purpuratus.</title>
        <authorList>
            <person name="Murali S."/>
            <person name="Liu Y."/>
            <person name="Vee V."/>
            <person name="English A."/>
            <person name="Wang M."/>
            <person name="Skinner E."/>
            <person name="Han Y."/>
            <person name="Muzny D.M."/>
            <person name="Worley K.C."/>
            <person name="Gibbs R.A."/>
        </authorList>
    </citation>
    <scope>NUCLEOTIDE SEQUENCE</scope>
</reference>
<name>A0A7M7RG59_STRPU</name>
<feature type="signal peptide" evidence="2">
    <location>
        <begin position="1"/>
        <end position="22"/>
    </location>
</feature>
<organism evidence="3 4">
    <name type="scientific">Strongylocentrotus purpuratus</name>
    <name type="common">Purple sea urchin</name>
    <dbReference type="NCBI Taxonomy" id="7668"/>
    <lineage>
        <taxon>Eukaryota</taxon>
        <taxon>Metazoa</taxon>
        <taxon>Echinodermata</taxon>
        <taxon>Eleutherozoa</taxon>
        <taxon>Echinozoa</taxon>
        <taxon>Echinoidea</taxon>
        <taxon>Euechinoidea</taxon>
        <taxon>Echinacea</taxon>
        <taxon>Camarodonta</taxon>
        <taxon>Echinidea</taxon>
        <taxon>Strongylocentrotidae</taxon>
        <taxon>Strongylocentrotus</taxon>
    </lineage>
</organism>
<reference evidence="3" key="2">
    <citation type="submission" date="2021-01" db="UniProtKB">
        <authorList>
            <consortium name="EnsemblMetazoa"/>
        </authorList>
    </citation>
    <scope>IDENTIFICATION</scope>
</reference>
<evidence type="ECO:0000256" key="2">
    <source>
        <dbReference type="SAM" id="SignalP"/>
    </source>
</evidence>
<sequence>MNNFVFVALLAVFVYLMLMKSSFEIESGIFIYQKPATVYKAISSMDIIERFQPYVVSTKRIHSEKSADGILTEYHTIEEHVPTVFNFTLPIIFDTKMEFTEPNSILNFHYSVWYGTVIGHVTWGVKPRSGHRGLDLISVTMHASHALGSPSPSQKQVPRKPRTQY</sequence>
<dbReference type="AlphaFoldDB" id="A0A7M7RG59"/>
<feature type="region of interest" description="Disordered" evidence="1">
    <location>
        <begin position="145"/>
        <end position="165"/>
    </location>
</feature>
<dbReference type="OrthoDB" id="10344400at2759"/>
<protein>
    <submittedName>
        <fullName evidence="3">Uncharacterized protein</fullName>
    </submittedName>
</protein>
<dbReference type="Proteomes" id="UP000007110">
    <property type="component" value="Unassembled WGS sequence"/>
</dbReference>